<organism evidence="2 3">
    <name type="scientific">Didymella rabiei</name>
    <name type="common">Chickpea ascochyta blight fungus</name>
    <name type="synonym">Mycosphaerella rabiei</name>
    <dbReference type="NCBI Taxonomy" id="5454"/>
    <lineage>
        <taxon>Eukaryota</taxon>
        <taxon>Fungi</taxon>
        <taxon>Dikarya</taxon>
        <taxon>Ascomycota</taxon>
        <taxon>Pezizomycotina</taxon>
        <taxon>Dothideomycetes</taxon>
        <taxon>Pleosporomycetidae</taxon>
        <taxon>Pleosporales</taxon>
        <taxon>Pleosporineae</taxon>
        <taxon>Didymellaceae</taxon>
        <taxon>Ascochyta</taxon>
    </lineage>
</organism>
<dbReference type="EMBL" id="JYNV01000212">
    <property type="protein sequence ID" value="KZM22556.1"/>
    <property type="molecule type" value="Genomic_DNA"/>
</dbReference>
<dbReference type="AlphaFoldDB" id="A0A163CLZ7"/>
<reference evidence="2 3" key="1">
    <citation type="journal article" date="2016" name="Sci. Rep.">
        <title>Draft genome sequencing and secretome analysis of fungal phytopathogen Ascochyta rabiei provides insight into the necrotrophic effector repertoire.</title>
        <authorList>
            <person name="Verma S."/>
            <person name="Gazara R.K."/>
            <person name="Nizam S."/>
            <person name="Parween S."/>
            <person name="Chattopadhyay D."/>
            <person name="Verma P.K."/>
        </authorList>
    </citation>
    <scope>NUCLEOTIDE SEQUENCE [LARGE SCALE GENOMIC DNA]</scope>
    <source>
        <strain evidence="2 3">ArDII</strain>
    </source>
</reference>
<sequence>MADWENMKDRKSKNKKRKHTASISEPVDLKAGEYIDQSAVLGAVKLSIDPAGTPVAPHAVGVLESSEGDSLTEDSTLAASKVFMKHQQ</sequence>
<accession>A0A163CLZ7</accession>
<keyword evidence="3" id="KW-1185">Reference proteome</keyword>
<protein>
    <submittedName>
        <fullName evidence="2">Uncharacterized protein</fullName>
    </submittedName>
</protein>
<gene>
    <name evidence="2" type="ORF">ST47_g6206</name>
</gene>
<feature type="region of interest" description="Disordered" evidence="1">
    <location>
        <begin position="1"/>
        <end position="24"/>
    </location>
</feature>
<comment type="caution">
    <text evidence="2">The sequence shown here is derived from an EMBL/GenBank/DDBJ whole genome shotgun (WGS) entry which is preliminary data.</text>
</comment>
<name>A0A163CLZ7_DIDRA</name>
<dbReference type="Proteomes" id="UP000076837">
    <property type="component" value="Unassembled WGS sequence"/>
</dbReference>
<evidence type="ECO:0000256" key="1">
    <source>
        <dbReference type="SAM" id="MobiDB-lite"/>
    </source>
</evidence>
<proteinExistence type="predicted"/>
<evidence type="ECO:0000313" key="3">
    <source>
        <dbReference type="Proteomes" id="UP000076837"/>
    </source>
</evidence>
<evidence type="ECO:0000313" key="2">
    <source>
        <dbReference type="EMBL" id="KZM22556.1"/>
    </source>
</evidence>
<feature type="compositionally biased region" description="Basic residues" evidence="1">
    <location>
        <begin position="10"/>
        <end position="20"/>
    </location>
</feature>